<evidence type="ECO:0000256" key="1">
    <source>
        <dbReference type="ARBA" id="ARBA00004370"/>
    </source>
</evidence>
<dbReference type="GO" id="GO:0005886">
    <property type="term" value="C:plasma membrane"/>
    <property type="evidence" value="ECO:0007669"/>
    <property type="project" value="UniProtKB-SubCell"/>
</dbReference>
<dbReference type="Gene3D" id="1.10.520.20">
    <property type="entry name" value="N-terminal domain of the delta subunit of the F1F0-ATP synthase"/>
    <property type="match status" value="1"/>
</dbReference>
<evidence type="ECO:0000313" key="10">
    <source>
        <dbReference type="Proteomes" id="UP000033531"/>
    </source>
</evidence>
<organism evidence="9 10">
    <name type="scientific">Lactobacillus melliventris</name>
    <dbReference type="NCBI Taxonomy" id="1218507"/>
    <lineage>
        <taxon>Bacteria</taxon>
        <taxon>Bacillati</taxon>
        <taxon>Bacillota</taxon>
        <taxon>Bacilli</taxon>
        <taxon>Lactobacillales</taxon>
        <taxon>Lactobacillaceae</taxon>
        <taxon>Lactobacillus</taxon>
    </lineage>
</organism>
<comment type="function">
    <text evidence="8">F(1)F(0) ATP synthase produces ATP from ADP in the presence of a proton or sodium gradient. F-type ATPases consist of two structural domains, F(1) containing the extramembraneous catalytic core and F(0) containing the membrane proton channel, linked together by a central stalk and a peripheral stalk. During catalysis, ATP synthesis in the catalytic domain of F(1) is coupled via a rotary mechanism of the central stalk subunits to proton translocation.</text>
</comment>
<accession>A0A0F4LFV7</accession>
<dbReference type="InterPro" id="IPR000711">
    <property type="entry name" value="ATPase_OSCP/dsu"/>
</dbReference>
<dbReference type="InterPro" id="IPR020781">
    <property type="entry name" value="ATPase_OSCP/d_CS"/>
</dbReference>
<reference evidence="9 10" key="1">
    <citation type="submission" date="2015-01" db="EMBL/GenBank/DDBJ databases">
        <title>Comparative genomics of the lactic acid bacteria isolated from the honey bee gut.</title>
        <authorList>
            <person name="Ellegaard K.M."/>
            <person name="Tamarit D."/>
            <person name="Javelind E."/>
            <person name="Olofsson T."/>
            <person name="Andersson S.G."/>
            <person name="Vasquez A."/>
        </authorList>
    </citation>
    <scope>NUCLEOTIDE SEQUENCE [LARGE SCALE GENOMIC DNA]</scope>
    <source>
        <strain evidence="9 10">Hma8</strain>
    </source>
</reference>
<dbReference type="SUPFAM" id="SSF47928">
    <property type="entry name" value="N-terminal domain of the delta subunit of the F1F0-ATP synthase"/>
    <property type="match status" value="1"/>
</dbReference>
<keyword evidence="2 8" id="KW-0813">Transport</keyword>
<evidence type="ECO:0000256" key="4">
    <source>
        <dbReference type="ARBA" id="ARBA00023065"/>
    </source>
</evidence>
<evidence type="ECO:0000256" key="3">
    <source>
        <dbReference type="ARBA" id="ARBA00022781"/>
    </source>
</evidence>
<dbReference type="PANTHER" id="PTHR11910">
    <property type="entry name" value="ATP SYNTHASE DELTA CHAIN"/>
    <property type="match status" value="1"/>
</dbReference>
<keyword evidence="6 8" id="KW-0139">CF(1)</keyword>
<keyword evidence="7 8" id="KW-0066">ATP synthesis</keyword>
<dbReference type="HAMAP" id="MF_01416">
    <property type="entry name" value="ATP_synth_delta_bact"/>
    <property type="match status" value="1"/>
</dbReference>
<keyword evidence="8" id="KW-1003">Cell membrane</keyword>
<dbReference type="Pfam" id="PF00213">
    <property type="entry name" value="OSCP"/>
    <property type="match status" value="1"/>
</dbReference>
<name>A0A0F4LFV7_9LACO</name>
<dbReference type="STRING" id="1218507.JF74_07670"/>
<dbReference type="InterPro" id="IPR026015">
    <property type="entry name" value="ATP_synth_OSCP/delta_N_sf"/>
</dbReference>
<dbReference type="AlphaFoldDB" id="A0A0F4LFV7"/>
<evidence type="ECO:0000256" key="7">
    <source>
        <dbReference type="ARBA" id="ARBA00023310"/>
    </source>
</evidence>
<keyword evidence="5 8" id="KW-0472">Membrane</keyword>
<protein>
    <recommendedName>
        <fullName evidence="8">ATP synthase subunit delta</fullName>
    </recommendedName>
    <alternativeName>
        <fullName evidence="8">ATP synthase F(1) sector subunit delta</fullName>
    </alternativeName>
    <alternativeName>
        <fullName evidence="8">F-type ATPase subunit delta</fullName>
        <shortName evidence="8">F-ATPase subunit delta</shortName>
    </alternativeName>
</protein>
<dbReference type="PATRIC" id="fig|1218507.3.peg.936"/>
<dbReference type="RefSeq" id="WP_046324711.1">
    <property type="nucleotide sequence ID" value="NZ_JBHTMT010000001.1"/>
</dbReference>
<dbReference type="GO" id="GO:0046933">
    <property type="term" value="F:proton-transporting ATP synthase activity, rotational mechanism"/>
    <property type="evidence" value="ECO:0007669"/>
    <property type="project" value="UniProtKB-UniRule"/>
</dbReference>
<gene>
    <name evidence="8 9" type="primary">atpH</name>
    <name evidence="9" type="ORF">JF74_07670</name>
</gene>
<comment type="similarity">
    <text evidence="8">Belongs to the ATPase delta chain family.</text>
</comment>
<evidence type="ECO:0000313" key="9">
    <source>
        <dbReference type="EMBL" id="KJY56431.1"/>
    </source>
</evidence>
<dbReference type="PROSITE" id="PS00389">
    <property type="entry name" value="ATPASE_DELTA"/>
    <property type="match status" value="1"/>
</dbReference>
<dbReference type="GO" id="GO:0045259">
    <property type="term" value="C:proton-transporting ATP synthase complex"/>
    <property type="evidence" value="ECO:0007669"/>
    <property type="project" value="UniProtKB-KW"/>
</dbReference>
<evidence type="ECO:0000256" key="2">
    <source>
        <dbReference type="ARBA" id="ARBA00022448"/>
    </source>
</evidence>
<comment type="function">
    <text evidence="8">This protein is part of the stalk that links CF(0) to CF(1). It either transmits conformational changes from CF(0) to CF(1) or is implicated in proton conduction.</text>
</comment>
<dbReference type="PRINTS" id="PR00125">
    <property type="entry name" value="ATPASEDELTA"/>
</dbReference>
<comment type="subcellular location">
    <subcellularLocation>
        <location evidence="8">Cell membrane</location>
        <topology evidence="8">Peripheral membrane protein</topology>
    </subcellularLocation>
    <subcellularLocation>
        <location evidence="1">Membrane</location>
    </subcellularLocation>
</comment>
<proteinExistence type="inferred from homology"/>
<dbReference type="OrthoDB" id="9786633at2"/>
<dbReference type="EMBL" id="JXLI01000010">
    <property type="protein sequence ID" value="KJY56431.1"/>
    <property type="molecule type" value="Genomic_DNA"/>
</dbReference>
<evidence type="ECO:0000256" key="5">
    <source>
        <dbReference type="ARBA" id="ARBA00023136"/>
    </source>
</evidence>
<evidence type="ECO:0000256" key="8">
    <source>
        <dbReference type="HAMAP-Rule" id="MF_01416"/>
    </source>
</evidence>
<sequence>MALSKAEIAARYGTALFDYAEDMAALDTVHADMQELAEAISNYPQILQVFSDPIFNSAEKAKSLSVIEQGLSEEVQNFLNLLLDYDHFMELPDIINCFNDLYNKNQKIETGVAVSAVALDQRQLQELGTSYARKFNLRKVILTNEVDQSIIGGVILKVGDCVIDGSVKNKLNKIRAQLINKN</sequence>
<keyword evidence="3 8" id="KW-0375">Hydrogen ion transport</keyword>
<keyword evidence="4 8" id="KW-0406">Ion transport</keyword>
<dbReference type="Proteomes" id="UP000033531">
    <property type="component" value="Unassembled WGS sequence"/>
</dbReference>
<comment type="caution">
    <text evidence="9">The sequence shown here is derived from an EMBL/GenBank/DDBJ whole genome shotgun (WGS) entry which is preliminary data.</text>
</comment>
<evidence type="ECO:0000256" key="6">
    <source>
        <dbReference type="ARBA" id="ARBA00023196"/>
    </source>
</evidence>
<dbReference type="HOGENOM" id="CLU_085114_4_1_9"/>
<dbReference type="NCBIfam" id="TIGR01145">
    <property type="entry name" value="ATP_synt_delta"/>
    <property type="match status" value="1"/>
</dbReference>